<reference evidence="14 15" key="1">
    <citation type="journal article" date="2013" name="Genome Biol.">
        <title>The genome sequence of the most widely cultivated cacao type and its use to identify candidate genes regulating pod color.</title>
        <authorList>
            <person name="Motamayor J.C."/>
            <person name="Mockaitis K."/>
            <person name="Schmutz J."/>
            <person name="Haiminen N."/>
            <person name="Iii D.L."/>
            <person name="Cornejo O."/>
            <person name="Findley S.D."/>
            <person name="Zheng P."/>
            <person name="Utro F."/>
            <person name="Royaert S."/>
            <person name="Saski C."/>
            <person name="Jenkins J."/>
            <person name="Podicheti R."/>
            <person name="Zhao M."/>
            <person name="Scheffler B.E."/>
            <person name="Stack J.C."/>
            <person name="Feltus F.A."/>
            <person name="Mustiga G.M."/>
            <person name="Amores F."/>
            <person name="Phillips W."/>
            <person name="Marelli J.P."/>
            <person name="May G.D."/>
            <person name="Shapiro H."/>
            <person name="Ma J."/>
            <person name="Bustamante C.D."/>
            <person name="Schnell R.J."/>
            <person name="Main D."/>
            <person name="Gilbert D."/>
            <person name="Parida L."/>
            <person name="Kuhn D.N."/>
        </authorList>
    </citation>
    <scope>NUCLEOTIDE SEQUENCE [LARGE SCALE GENOMIC DNA]</scope>
    <source>
        <strain evidence="15">cv. Matina 1-6</strain>
    </source>
</reference>
<feature type="domain" description="LysM" evidence="13">
    <location>
        <begin position="199"/>
        <end position="242"/>
    </location>
</feature>
<keyword evidence="14" id="KW-0418">Kinase</keyword>
<dbReference type="InterPro" id="IPR001245">
    <property type="entry name" value="Ser-Thr/Tyr_kinase_cat_dom"/>
</dbReference>
<dbReference type="AlphaFoldDB" id="A0A061F748"/>
<dbReference type="GO" id="GO:0005886">
    <property type="term" value="C:plasma membrane"/>
    <property type="evidence" value="ECO:0007669"/>
    <property type="project" value="UniProtKB-SubCell"/>
</dbReference>
<evidence type="ECO:0000259" key="12">
    <source>
        <dbReference type="PROSITE" id="PS50011"/>
    </source>
</evidence>
<evidence type="ECO:0000313" key="15">
    <source>
        <dbReference type="Proteomes" id="UP000026915"/>
    </source>
</evidence>
<dbReference type="SUPFAM" id="SSF56112">
    <property type="entry name" value="Protein kinase-like (PK-like)"/>
    <property type="match status" value="1"/>
</dbReference>
<evidence type="ECO:0000256" key="3">
    <source>
        <dbReference type="ARBA" id="ARBA00022692"/>
    </source>
</evidence>
<keyword evidence="7 10" id="KW-1133">Transmembrane helix</keyword>
<evidence type="ECO:0000256" key="1">
    <source>
        <dbReference type="ARBA" id="ARBA00004162"/>
    </source>
</evidence>
<comment type="subcellular location">
    <subcellularLocation>
        <location evidence="1">Cell membrane</location>
        <topology evidence="1">Single-pass membrane protein</topology>
    </subcellularLocation>
</comment>
<organism evidence="14 15">
    <name type="scientific">Theobroma cacao</name>
    <name type="common">Cacao</name>
    <name type="synonym">Cocoa</name>
    <dbReference type="NCBI Taxonomy" id="3641"/>
    <lineage>
        <taxon>Eukaryota</taxon>
        <taxon>Viridiplantae</taxon>
        <taxon>Streptophyta</taxon>
        <taxon>Embryophyta</taxon>
        <taxon>Tracheophyta</taxon>
        <taxon>Spermatophyta</taxon>
        <taxon>Magnoliopsida</taxon>
        <taxon>eudicotyledons</taxon>
        <taxon>Gunneridae</taxon>
        <taxon>Pentapetalae</taxon>
        <taxon>rosids</taxon>
        <taxon>malvids</taxon>
        <taxon>Malvales</taxon>
        <taxon>Malvaceae</taxon>
        <taxon>Byttnerioideae</taxon>
        <taxon>Theobroma</taxon>
    </lineage>
</organism>
<dbReference type="InterPro" id="IPR052611">
    <property type="entry name" value="Plant_RLK_LysM"/>
</dbReference>
<evidence type="ECO:0000256" key="7">
    <source>
        <dbReference type="ARBA" id="ARBA00022989"/>
    </source>
</evidence>
<dbReference type="PROSITE" id="PS50011">
    <property type="entry name" value="PROTEIN_KINASE_DOM"/>
    <property type="match status" value="1"/>
</dbReference>
<gene>
    <name evidence="14" type="ORF">TCM_025707</name>
</gene>
<keyword evidence="5" id="KW-0547">Nucleotide-binding</keyword>
<keyword evidence="15" id="KW-1185">Reference proteome</keyword>
<dbReference type="InterPro" id="IPR000719">
    <property type="entry name" value="Prot_kinase_dom"/>
</dbReference>
<dbReference type="Gramene" id="EOY10334">
    <property type="protein sequence ID" value="EOY10334"/>
    <property type="gene ID" value="TCM_025707"/>
</dbReference>
<dbReference type="OMA" id="YFTMAND"/>
<feature type="signal peptide" evidence="11">
    <location>
        <begin position="1"/>
        <end position="31"/>
    </location>
</feature>
<dbReference type="InterPro" id="IPR011009">
    <property type="entry name" value="Kinase-like_dom_sf"/>
</dbReference>
<protein>
    <submittedName>
        <fullName evidence="14">LRR receptor-like serine/threonine-protein kinase, putative</fullName>
    </submittedName>
</protein>
<dbReference type="FunFam" id="1.10.510.10:FF:000468">
    <property type="entry name" value="PTI1-like tyrosine-protein kinase 3"/>
    <property type="match status" value="1"/>
</dbReference>
<evidence type="ECO:0000256" key="11">
    <source>
        <dbReference type="SAM" id="SignalP"/>
    </source>
</evidence>
<dbReference type="PANTHER" id="PTHR45927:SF6">
    <property type="entry name" value="PROTEIN LYK5"/>
    <property type="match status" value="1"/>
</dbReference>
<dbReference type="STRING" id="3641.A0A061F748"/>
<dbReference type="PANTHER" id="PTHR45927">
    <property type="entry name" value="LYSM-DOMAIN RECEPTOR-LIKE KINASE-RELATED"/>
    <property type="match status" value="1"/>
</dbReference>
<dbReference type="GO" id="GO:0005524">
    <property type="term" value="F:ATP binding"/>
    <property type="evidence" value="ECO:0007669"/>
    <property type="project" value="UniProtKB-KW"/>
</dbReference>
<dbReference type="InParanoid" id="A0A061F748"/>
<dbReference type="InterPro" id="IPR056563">
    <property type="entry name" value="LysM3_LYK4_5"/>
</dbReference>
<dbReference type="GO" id="GO:0045087">
    <property type="term" value="P:innate immune response"/>
    <property type="evidence" value="ECO:0007669"/>
    <property type="project" value="UniProtKB-ARBA"/>
</dbReference>
<dbReference type="HOGENOM" id="CLU_000288_99_1_1"/>
<keyword evidence="14" id="KW-0808">Transferase</keyword>
<dbReference type="GO" id="GO:0004672">
    <property type="term" value="F:protein kinase activity"/>
    <property type="evidence" value="ECO:0007669"/>
    <property type="project" value="InterPro"/>
</dbReference>
<evidence type="ECO:0000256" key="6">
    <source>
        <dbReference type="ARBA" id="ARBA00022840"/>
    </source>
</evidence>
<keyword evidence="14" id="KW-0675">Receptor</keyword>
<keyword evidence="6" id="KW-0067">ATP-binding</keyword>
<dbReference type="Pfam" id="PF23473">
    <property type="entry name" value="LysM3_LYK4_5"/>
    <property type="match status" value="1"/>
</dbReference>
<dbReference type="PROSITE" id="PS51782">
    <property type="entry name" value="LYSM"/>
    <property type="match status" value="1"/>
</dbReference>
<dbReference type="Gene3D" id="1.10.510.10">
    <property type="entry name" value="Transferase(Phosphotransferase) domain 1"/>
    <property type="match status" value="1"/>
</dbReference>
<dbReference type="InterPro" id="IPR056562">
    <property type="entry name" value="LysM2_CERK1_LYK3_4_5"/>
</dbReference>
<dbReference type="eggNOG" id="ENOG502QSFN">
    <property type="taxonomic scope" value="Eukaryota"/>
</dbReference>
<proteinExistence type="predicted"/>
<evidence type="ECO:0000259" key="13">
    <source>
        <dbReference type="PROSITE" id="PS51782"/>
    </source>
</evidence>
<dbReference type="Gene3D" id="3.30.200.20">
    <property type="entry name" value="Phosphorylase Kinase, domain 1"/>
    <property type="match status" value="1"/>
</dbReference>
<evidence type="ECO:0000256" key="10">
    <source>
        <dbReference type="SAM" id="Phobius"/>
    </source>
</evidence>
<keyword evidence="3 10" id="KW-0812">Transmembrane</keyword>
<name>A0A061F748_THECC</name>
<dbReference type="InterPro" id="IPR018392">
    <property type="entry name" value="LysM"/>
</dbReference>
<evidence type="ECO:0000256" key="5">
    <source>
        <dbReference type="ARBA" id="ARBA00022741"/>
    </source>
</evidence>
<keyword evidence="9" id="KW-1015">Disulfide bond</keyword>
<evidence type="ECO:0000256" key="2">
    <source>
        <dbReference type="ARBA" id="ARBA00022475"/>
    </source>
</evidence>
<dbReference type="FunCoup" id="A0A061F748">
    <property type="interactions" value="229"/>
</dbReference>
<feature type="domain" description="Protein kinase" evidence="12">
    <location>
        <begin position="356"/>
        <end position="637"/>
    </location>
</feature>
<feature type="transmembrane region" description="Helical" evidence="10">
    <location>
        <begin position="280"/>
        <end position="305"/>
    </location>
</feature>
<feature type="chain" id="PRO_5001602287" evidence="11">
    <location>
        <begin position="32"/>
        <end position="656"/>
    </location>
</feature>
<sequence>MEKKLKPWPTFHVLALLLLLFLSLHCGSTQGQQAYLNNDQLECGDKSKDNNITRGFLCNGVKQSCQSYLTFRAEPPYNSAVTIAYLLGAQPDLISSLRINNLSSDVSAIPANSLVFFPLNCSCAGSYYQHNVTYTIKEDTETYFTMANDTYQGLTTCQAMKAQNSIGIMDLKVGDKLQVPLRCACPTLDQTYAGAKYLLTYIAGWEDSISSIAETFGVDDQSVLDANKLIEDMIYPFTPVLVPLAREPTMIVPPQASPSPPPPSQITITPTRKSKSSHKWVFVGIGIAAGLLFLFSLSGLLFCFYKHPSLKAEPEASAPPEPKPLSDSIDYSDKSWFVSIHGGTYEVESLTPYTFKDLEAATGNFSESNIIKGSIYRGQFQGDDAAVKVIKGDVSVEMNLLKKINHNNIVRLSGFCVHAGNTYLVYEHVEKGSLDDWLQTSKYQTSFSLSWKQRVQIAYNVADALNYLHNYINPPCIHRNLKTSSILLDGNFRAKVANFGLARSVENEGDLQLTTHVVGTQGYMAPEHFENGVITPKLDVFAFGVVLLELLSGRKAAEKNAGGEELLSASIKGVLEGVNVAEKLQNFIDPTLRHEYPLDLAFSMAQLARNCVAYDLNARPSMAEVLITVTKICSSSLHWCPSDEFQSLSSAKLATY</sequence>
<evidence type="ECO:0000256" key="9">
    <source>
        <dbReference type="ARBA" id="ARBA00023157"/>
    </source>
</evidence>
<keyword evidence="4 11" id="KW-0732">Signal</keyword>
<dbReference type="EMBL" id="CM001883">
    <property type="protein sequence ID" value="EOY10334.1"/>
    <property type="molecule type" value="Genomic_DNA"/>
</dbReference>
<accession>A0A061F748</accession>
<dbReference type="Pfam" id="PF07714">
    <property type="entry name" value="PK_Tyr_Ser-Thr"/>
    <property type="match status" value="1"/>
</dbReference>
<evidence type="ECO:0000256" key="4">
    <source>
        <dbReference type="ARBA" id="ARBA00022729"/>
    </source>
</evidence>
<dbReference type="InterPro" id="IPR056561">
    <property type="entry name" value="NFP_LYK_LysM1"/>
</dbReference>
<keyword evidence="8 10" id="KW-0472">Membrane</keyword>
<dbReference type="Pfam" id="PF23446">
    <property type="entry name" value="LysM1_NFP_LYK"/>
    <property type="match status" value="1"/>
</dbReference>
<dbReference type="Proteomes" id="UP000026915">
    <property type="component" value="Chromosome 5"/>
</dbReference>
<keyword evidence="2" id="KW-1003">Cell membrane</keyword>
<evidence type="ECO:0000313" key="14">
    <source>
        <dbReference type="EMBL" id="EOY10334.1"/>
    </source>
</evidence>
<evidence type="ECO:0000256" key="8">
    <source>
        <dbReference type="ARBA" id="ARBA00023136"/>
    </source>
</evidence>
<dbReference type="Pfam" id="PF23472">
    <property type="entry name" value="LysM2_CERK1_LYK3_4_5"/>
    <property type="match status" value="1"/>
</dbReference>